<dbReference type="SUPFAM" id="SSF47413">
    <property type="entry name" value="lambda repressor-like DNA-binding domains"/>
    <property type="match status" value="1"/>
</dbReference>
<proteinExistence type="predicted"/>
<dbReference type="InterPro" id="IPR001387">
    <property type="entry name" value="Cro/C1-type_HTH"/>
</dbReference>
<protein>
    <submittedName>
        <fullName evidence="2 3">Transcriptional regulator</fullName>
    </submittedName>
</protein>
<dbReference type="EMBL" id="SSTM01000003">
    <property type="protein sequence ID" value="TJW10808.1"/>
    <property type="molecule type" value="Genomic_DNA"/>
</dbReference>
<name>A0A3N0ABH8_9ACTN</name>
<dbReference type="AlphaFoldDB" id="A0A3N0ABH8"/>
<dbReference type="CDD" id="cd00093">
    <property type="entry name" value="HTH_XRE"/>
    <property type="match status" value="1"/>
</dbReference>
<feature type="domain" description="HTH cro/C1-type" evidence="1">
    <location>
        <begin position="20"/>
        <end position="62"/>
    </location>
</feature>
<evidence type="ECO:0000313" key="4">
    <source>
        <dbReference type="Proteomes" id="UP000309454"/>
    </source>
</evidence>
<evidence type="ECO:0000313" key="3">
    <source>
        <dbReference type="EMBL" id="TJW10808.1"/>
    </source>
</evidence>
<dbReference type="InterPro" id="IPR010982">
    <property type="entry name" value="Lambda_DNA-bd_dom_sf"/>
</dbReference>
<sequence length="79" mass="8707">MAIIIRLDRVLADRKVKSVDLANKLGLSPLSLSRLKTGKVKAVKIETMDGLCKLLDCQPADIFEYVPDDECDGLFGIDD</sequence>
<evidence type="ECO:0000313" key="5">
    <source>
        <dbReference type="Proteomes" id="UP000530850"/>
    </source>
</evidence>
<comment type="caution">
    <text evidence="2">The sequence shown here is derived from an EMBL/GenBank/DDBJ whole genome shotgun (WGS) entry which is preliminary data.</text>
</comment>
<evidence type="ECO:0000313" key="2">
    <source>
        <dbReference type="EMBL" id="MBB3171342.1"/>
    </source>
</evidence>
<dbReference type="PROSITE" id="PS50943">
    <property type="entry name" value="HTH_CROC1"/>
    <property type="match status" value="1"/>
</dbReference>
<accession>A0A3N0ABH8</accession>
<dbReference type="PANTHER" id="PTHR37301">
    <property type="entry name" value="DNA-BINDING PROTEIN-RELATED"/>
    <property type="match status" value="1"/>
</dbReference>
<dbReference type="RefSeq" id="WP_123184886.1">
    <property type="nucleotide sequence ID" value="NZ_CANPEU010000008.1"/>
</dbReference>
<dbReference type="Gene3D" id="1.10.260.40">
    <property type="entry name" value="lambda repressor-like DNA-binding domains"/>
    <property type="match status" value="1"/>
</dbReference>
<reference evidence="3 4" key="1">
    <citation type="submission" date="2019-04" db="EMBL/GenBank/DDBJ databases">
        <title>Microbes associate with the intestines of laboratory mice.</title>
        <authorList>
            <person name="Navarre W."/>
            <person name="Wong E."/>
            <person name="Huang K.C."/>
            <person name="Tropini C."/>
            <person name="Ng K."/>
            <person name="Yu B."/>
        </authorList>
    </citation>
    <scope>NUCLEOTIDE SEQUENCE [LARGE SCALE GENOMIC DNA]</scope>
    <source>
        <strain evidence="3 4">NM48_B13</strain>
    </source>
</reference>
<evidence type="ECO:0000259" key="1">
    <source>
        <dbReference type="PROSITE" id="PS50943"/>
    </source>
</evidence>
<dbReference type="EMBL" id="JACHYA010000003">
    <property type="protein sequence ID" value="MBB3171342.1"/>
    <property type="molecule type" value="Genomic_DNA"/>
</dbReference>
<keyword evidence="4" id="KW-1185">Reference proteome</keyword>
<dbReference type="GO" id="GO:0003677">
    <property type="term" value="F:DNA binding"/>
    <property type="evidence" value="ECO:0007669"/>
    <property type="project" value="InterPro"/>
</dbReference>
<dbReference type="Pfam" id="PF13443">
    <property type="entry name" value="HTH_26"/>
    <property type="match status" value="1"/>
</dbReference>
<organism evidence="2 5">
    <name type="scientific">Parvibacter caecicola</name>
    <dbReference type="NCBI Taxonomy" id="747645"/>
    <lineage>
        <taxon>Bacteria</taxon>
        <taxon>Bacillati</taxon>
        <taxon>Actinomycetota</taxon>
        <taxon>Coriobacteriia</taxon>
        <taxon>Coriobacteriales</taxon>
        <taxon>Coriobacteriaceae</taxon>
        <taxon>Parvibacter</taxon>
    </lineage>
</organism>
<dbReference type="Proteomes" id="UP000530850">
    <property type="component" value="Unassembled WGS sequence"/>
</dbReference>
<reference evidence="2 5" key="2">
    <citation type="submission" date="2020-08" db="EMBL/GenBank/DDBJ databases">
        <title>Sequencing the genomes of 1000 actinobacteria strains.</title>
        <authorList>
            <person name="Klenk H.-P."/>
        </authorList>
    </citation>
    <scope>NUCLEOTIDE SEQUENCE [LARGE SCALE GENOMIC DNA]</scope>
    <source>
        <strain evidence="2 5">DSM 22242</strain>
    </source>
</reference>
<dbReference type="PANTHER" id="PTHR37301:SF1">
    <property type="entry name" value="DNA-BINDING PROTEIN"/>
    <property type="match status" value="1"/>
</dbReference>
<gene>
    <name evidence="3" type="ORF">E5982_05930</name>
    <name evidence="2" type="ORF">FHR31_001160</name>
</gene>
<dbReference type="GeneID" id="93356187"/>
<dbReference type="OrthoDB" id="9805309at2"/>
<dbReference type="Proteomes" id="UP000309454">
    <property type="component" value="Unassembled WGS sequence"/>
</dbReference>